<organism evidence="2 3">
    <name type="scientific">Nephila pilipes</name>
    <name type="common">Giant wood spider</name>
    <name type="synonym">Nephila maculata</name>
    <dbReference type="NCBI Taxonomy" id="299642"/>
    <lineage>
        <taxon>Eukaryota</taxon>
        <taxon>Metazoa</taxon>
        <taxon>Ecdysozoa</taxon>
        <taxon>Arthropoda</taxon>
        <taxon>Chelicerata</taxon>
        <taxon>Arachnida</taxon>
        <taxon>Araneae</taxon>
        <taxon>Araneomorphae</taxon>
        <taxon>Entelegynae</taxon>
        <taxon>Araneoidea</taxon>
        <taxon>Nephilidae</taxon>
        <taxon>Nephila</taxon>
    </lineage>
</organism>
<evidence type="ECO:0000313" key="2">
    <source>
        <dbReference type="EMBL" id="GFU31520.1"/>
    </source>
</evidence>
<proteinExistence type="predicted"/>
<reference evidence="2" key="1">
    <citation type="submission" date="2020-08" db="EMBL/GenBank/DDBJ databases">
        <title>Multicomponent nature underlies the extraordinary mechanical properties of spider dragline silk.</title>
        <authorList>
            <person name="Kono N."/>
            <person name="Nakamura H."/>
            <person name="Mori M."/>
            <person name="Yoshida Y."/>
            <person name="Ohtoshi R."/>
            <person name="Malay A.D."/>
            <person name="Moran D.A.P."/>
            <person name="Tomita M."/>
            <person name="Numata K."/>
            <person name="Arakawa K."/>
        </authorList>
    </citation>
    <scope>NUCLEOTIDE SEQUENCE</scope>
</reference>
<sequence length="71" mass="7860">MDPGKNLVSSDLSLKHFLLKVPKKIKSNGQLQNTFPDLGPILVGPLDHSVERERRWSQPEAEEVAKKGLAA</sequence>
<keyword evidence="3" id="KW-1185">Reference proteome</keyword>
<name>A0A8X6QNL1_NEPPI</name>
<accession>A0A8X6QNL1</accession>
<evidence type="ECO:0000256" key="1">
    <source>
        <dbReference type="SAM" id="MobiDB-lite"/>
    </source>
</evidence>
<protein>
    <submittedName>
        <fullName evidence="2">Uncharacterized protein</fullName>
    </submittedName>
</protein>
<dbReference type="AlphaFoldDB" id="A0A8X6QNL1"/>
<evidence type="ECO:0000313" key="3">
    <source>
        <dbReference type="Proteomes" id="UP000887013"/>
    </source>
</evidence>
<dbReference type="Proteomes" id="UP000887013">
    <property type="component" value="Unassembled WGS sequence"/>
</dbReference>
<gene>
    <name evidence="2" type="ORF">NPIL_409051</name>
</gene>
<comment type="caution">
    <text evidence="2">The sequence shown here is derived from an EMBL/GenBank/DDBJ whole genome shotgun (WGS) entry which is preliminary data.</text>
</comment>
<dbReference type="EMBL" id="BMAW01082967">
    <property type="protein sequence ID" value="GFU31520.1"/>
    <property type="molecule type" value="Genomic_DNA"/>
</dbReference>
<feature type="region of interest" description="Disordered" evidence="1">
    <location>
        <begin position="52"/>
        <end position="71"/>
    </location>
</feature>